<dbReference type="Proteomes" id="UP000321570">
    <property type="component" value="Unassembled WGS sequence"/>
</dbReference>
<feature type="transmembrane region" description="Helical" evidence="1">
    <location>
        <begin position="7"/>
        <end position="25"/>
    </location>
</feature>
<keyword evidence="1" id="KW-0812">Transmembrane</keyword>
<proteinExistence type="predicted"/>
<protein>
    <submittedName>
        <fullName evidence="2">Uncharacterized protein</fullName>
    </submittedName>
</protein>
<accession>A0A564YD11</accession>
<dbReference type="AlphaFoldDB" id="A0A564YD11"/>
<evidence type="ECO:0000313" key="2">
    <source>
        <dbReference type="EMBL" id="VUZ45167.1"/>
    </source>
</evidence>
<feature type="non-terminal residue" evidence="2">
    <location>
        <position position="117"/>
    </location>
</feature>
<organism evidence="2 3">
    <name type="scientific">Hymenolepis diminuta</name>
    <name type="common">Rat tapeworm</name>
    <dbReference type="NCBI Taxonomy" id="6216"/>
    <lineage>
        <taxon>Eukaryota</taxon>
        <taxon>Metazoa</taxon>
        <taxon>Spiralia</taxon>
        <taxon>Lophotrochozoa</taxon>
        <taxon>Platyhelminthes</taxon>
        <taxon>Cestoda</taxon>
        <taxon>Eucestoda</taxon>
        <taxon>Cyclophyllidea</taxon>
        <taxon>Hymenolepididae</taxon>
        <taxon>Hymenolepis</taxon>
    </lineage>
</organism>
<keyword evidence="1" id="KW-1133">Transmembrane helix</keyword>
<name>A0A564YD11_HYMDI</name>
<keyword evidence="1" id="KW-0472">Membrane</keyword>
<evidence type="ECO:0000313" key="3">
    <source>
        <dbReference type="Proteomes" id="UP000321570"/>
    </source>
</evidence>
<sequence length="117" mass="13468">MQWPQRCILTGILYSLLILPLLEIIKQRASEMAILINQASFSFDPSDNKSQKIHRFQLPIDFNINPLPSAFATDPDSICPVQSILCVECRSDKHPYCRDPFNRTLLNFNDIPFKLCN</sequence>
<gene>
    <name evidence="2" type="ORF">WMSIL1_LOCUS5383</name>
</gene>
<reference evidence="2 3" key="1">
    <citation type="submission" date="2019-07" db="EMBL/GenBank/DDBJ databases">
        <authorList>
            <person name="Jastrzebski P J."/>
            <person name="Paukszto L."/>
            <person name="Jastrzebski P J."/>
        </authorList>
    </citation>
    <scope>NUCLEOTIDE SEQUENCE [LARGE SCALE GENOMIC DNA]</scope>
    <source>
        <strain evidence="2 3">WMS-il1</strain>
    </source>
</reference>
<evidence type="ECO:0000256" key="1">
    <source>
        <dbReference type="SAM" id="Phobius"/>
    </source>
</evidence>
<keyword evidence="3" id="KW-1185">Reference proteome</keyword>
<dbReference type="EMBL" id="CABIJS010000166">
    <property type="protein sequence ID" value="VUZ45167.1"/>
    <property type="molecule type" value="Genomic_DNA"/>
</dbReference>